<dbReference type="InParanoid" id="H2XNG9"/>
<accession>H2XNG9</accession>
<dbReference type="EMBL" id="EAAA01001961">
    <property type="status" value="NOT_ANNOTATED_CDS"/>
    <property type="molecule type" value="Genomic_DNA"/>
</dbReference>
<reference evidence="2" key="2">
    <citation type="journal article" date="2008" name="Genome Biol.">
        <title>Improved genome assembly and evidence-based global gene model set for the chordate Ciona intestinalis: new insight into intron and operon populations.</title>
        <authorList>
            <person name="Satou Y."/>
            <person name="Mineta K."/>
            <person name="Ogasawara M."/>
            <person name="Sasakura Y."/>
            <person name="Shoguchi E."/>
            <person name="Ueno K."/>
            <person name="Yamada L."/>
            <person name="Matsumoto J."/>
            <person name="Wasserscheid J."/>
            <person name="Dewar K."/>
            <person name="Wiley G.B."/>
            <person name="Macmil S.L."/>
            <person name="Roe B.A."/>
            <person name="Zeller R.W."/>
            <person name="Hastings K.E."/>
            <person name="Lemaire P."/>
            <person name="Lindquist E."/>
            <person name="Endo T."/>
            <person name="Hotta K."/>
            <person name="Inaba K."/>
        </authorList>
    </citation>
    <scope>NUCLEOTIDE SEQUENCE [LARGE SCALE GENOMIC DNA]</scope>
    <source>
        <strain evidence="2">wild type</strain>
    </source>
</reference>
<keyword evidence="3" id="KW-1185">Reference proteome</keyword>
<evidence type="ECO:0000313" key="2">
    <source>
        <dbReference type="Ensembl" id="ENSCINP00000031202.1"/>
    </source>
</evidence>
<evidence type="ECO:0000256" key="1">
    <source>
        <dbReference type="SAM" id="MobiDB-lite"/>
    </source>
</evidence>
<dbReference type="AlphaFoldDB" id="H2XNG9"/>
<sequence length="54" mass="6186">MTSVSTVSSVDIRQLKAEMEMSEDETQQWEKEDQQISRQPSSMSTKGKLVSTYE</sequence>
<proteinExistence type="predicted"/>
<reference evidence="2" key="4">
    <citation type="submission" date="2025-09" db="UniProtKB">
        <authorList>
            <consortium name="Ensembl"/>
        </authorList>
    </citation>
    <scope>IDENTIFICATION</scope>
</reference>
<feature type="compositionally biased region" description="Polar residues" evidence="1">
    <location>
        <begin position="1"/>
        <end position="11"/>
    </location>
</feature>
<dbReference type="HOGENOM" id="CLU_3055537_0_0_1"/>
<feature type="region of interest" description="Disordered" evidence="1">
    <location>
        <begin position="1"/>
        <end position="54"/>
    </location>
</feature>
<organism evidence="2 3">
    <name type="scientific">Ciona intestinalis</name>
    <name type="common">Transparent sea squirt</name>
    <name type="synonym">Ascidia intestinalis</name>
    <dbReference type="NCBI Taxonomy" id="7719"/>
    <lineage>
        <taxon>Eukaryota</taxon>
        <taxon>Metazoa</taxon>
        <taxon>Chordata</taxon>
        <taxon>Tunicata</taxon>
        <taxon>Ascidiacea</taxon>
        <taxon>Phlebobranchia</taxon>
        <taxon>Cionidae</taxon>
        <taxon>Ciona</taxon>
    </lineage>
</organism>
<protein>
    <submittedName>
        <fullName evidence="2">Uncharacterized protein</fullName>
    </submittedName>
</protein>
<dbReference type="Ensembl" id="ENSCINT00000032363.1">
    <property type="protein sequence ID" value="ENSCINP00000031202.1"/>
    <property type="gene ID" value="ENSCING00000020225.1"/>
</dbReference>
<name>H2XNG9_CIOIN</name>
<reference evidence="3" key="1">
    <citation type="journal article" date="2002" name="Science">
        <title>The draft genome of Ciona intestinalis: insights into chordate and vertebrate origins.</title>
        <authorList>
            <person name="Dehal P."/>
            <person name="Satou Y."/>
            <person name="Campbell R.K."/>
            <person name="Chapman J."/>
            <person name="Degnan B."/>
            <person name="De Tomaso A."/>
            <person name="Davidson B."/>
            <person name="Di Gregorio A."/>
            <person name="Gelpke M."/>
            <person name="Goodstein D.M."/>
            <person name="Harafuji N."/>
            <person name="Hastings K.E."/>
            <person name="Ho I."/>
            <person name="Hotta K."/>
            <person name="Huang W."/>
            <person name="Kawashima T."/>
            <person name="Lemaire P."/>
            <person name="Martinez D."/>
            <person name="Meinertzhagen I.A."/>
            <person name="Necula S."/>
            <person name="Nonaka M."/>
            <person name="Putnam N."/>
            <person name="Rash S."/>
            <person name="Saiga H."/>
            <person name="Satake M."/>
            <person name="Terry A."/>
            <person name="Yamada L."/>
            <person name="Wang H.G."/>
            <person name="Awazu S."/>
            <person name="Azumi K."/>
            <person name="Boore J."/>
            <person name="Branno M."/>
            <person name="Chin-Bow S."/>
            <person name="DeSantis R."/>
            <person name="Doyle S."/>
            <person name="Francino P."/>
            <person name="Keys D.N."/>
            <person name="Haga S."/>
            <person name="Hayashi H."/>
            <person name="Hino K."/>
            <person name="Imai K.S."/>
            <person name="Inaba K."/>
            <person name="Kano S."/>
            <person name="Kobayashi K."/>
            <person name="Kobayashi M."/>
            <person name="Lee B.I."/>
            <person name="Makabe K.W."/>
            <person name="Manohar C."/>
            <person name="Matassi G."/>
            <person name="Medina M."/>
            <person name="Mochizuki Y."/>
            <person name="Mount S."/>
            <person name="Morishita T."/>
            <person name="Miura S."/>
            <person name="Nakayama A."/>
            <person name="Nishizaka S."/>
            <person name="Nomoto H."/>
            <person name="Ohta F."/>
            <person name="Oishi K."/>
            <person name="Rigoutsos I."/>
            <person name="Sano M."/>
            <person name="Sasaki A."/>
            <person name="Sasakura Y."/>
            <person name="Shoguchi E."/>
            <person name="Shin-i T."/>
            <person name="Spagnuolo A."/>
            <person name="Stainier D."/>
            <person name="Suzuki M.M."/>
            <person name="Tassy O."/>
            <person name="Takatori N."/>
            <person name="Tokuoka M."/>
            <person name="Yagi K."/>
            <person name="Yoshizaki F."/>
            <person name="Wada S."/>
            <person name="Zhang C."/>
            <person name="Hyatt P.D."/>
            <person name="Larimer F."/>
            <person name="Detter C."/>
            <person name="Doggett N."/>
            <person name="Glavina T."/>
            <person name="Hawkins T."/>
            <person name="Richardson P."/>
            <person name="Lucas S."/>
            <person name="Kohara Y."/>
            <person name="Levine M."/>
            <person name="Satoh N."/>
            <person name="Rokhsar D.S."/>
        </authorList>
    </citation>
    <scope>NUCLEOTIDE SEQUENCE [LARGE SCALE GENOMIC DNA]</scope>
</reference>
<feature type="compositionally biased region" description="Polar residues" evidence="1">
    <location>
        <begin position="36"/>
        <end position="45"/>
    </location>
</feature>
<evidence type="ECO:0000313" key="3">
    <source>
        <dbReference type="Proteomes" id="UP000008144"/>
    </source>
</evidence>
<dbReference type="Proteomes" id="UP000008144">
    <property type="component" value="Chromosome 4"/>
</dbReference>
<reference evidence="2" key="3">
    <citation type="submission" date="2025-08" db="UniProtKB">
        <authorList>
            <consortium name="Ensembl"/>
        </authorList>
    </citation>
    <scope>IDENTIFICATION</scope>
</reference>